<dbReference type="SUPFAM" id="SSF52025">
    <property type="entry name" value="PA domain"/>
    <property type="match status" value="1"/>
</dbReference>
<dbReference type="EMBL" id="JACXAH010000015">
    <property type="protein sequence ID" value="MBD1373009.1"/>
    <property type="molecule type" value="Genomic_DNA"/>
</dbReference>
<dbReference type="GO" id="GO:0006508">
    <property type="term" value="P:proteolysis"/>
    <property type="evidence" value="ECO:0007669"/>
    <property type="project" value="UniProtKB-KW"/>
</dbReference>
<dbReference type="Gene3D" id="3.40.630.10">
    <property type="entry name" value="Zn peptidases"/>
    <property type="match status" value="1"/>
</dbReference>
<comment type="subcellular location">
    <subcellularLocation>
        <location evidence="1">Secreted</location>
    </subcellularLocation>
</comment>
<dbReference type="Gene3D" id="3.40.50.200">
    <property type="entry name" value="Peptidase S8/S53 domain"/>
    <property type="match status" value="1"/>
</dbReference>
<dbReference type="InterPro" id="IPR023827">
    <property type="entry name" value="Peptidase_S8_Asp-AS"/>
</dbReference>
<dbReference type="PROSITE" id="PS00137">
    <property type="entry name" value="SUBTILASE_HIS"/>
    <property type="match status" value="1"/>
</dbReference>
<dbReference type="Proteomes" id="UP000661691">
    <property type="component" value="Unassembled WGS sequence"/>
</dbReference>
<evidence type="ECO:0000256" key="8">
    <source>
        <dbReference type="ARBA" id="ARBA00022825"/>
    </source>
</evidence>
<feature type="domain" description="Fervidolysin-like N-terminal prodomain" evidence="15">
    <location>
        <begin position="30"/>
        <end position="101"/>
    </location>
</feature>
<keyword evidence="6 11" id="KW-0732">Signal</keyword>
<dbReference type="RefSeq" id="WP_191142264.1">
    <property type="nucleotide sequence ID" value="NZ_JACXAH010000015.1"/>
</dbReference>
<sequence>MKKMNRWISFVVVIIFVCSLSLPPSENVQAQTVKLDMHQIVVKFKDGIKQETKNKKHQAKQVKMRTRNTQLGFDVIDVQKESLEQVLKTYKEDHAVDYVEPIIELNAMWTPNDPIYQKEQYGPQMIQAEKAWDITRGKEDIIVAVIDTGVQTDHPDLTGQIIEGYDFVDNDRDAYDEQGHGTHVAGTVGALTHNGIGVAGIAPHVKIMPIRVLGANGSGTSVWVANGITYAADNGADVINLSLGADQPSKVIEDAVNYAWDKGAVVLGAAGNSGESTPSYPANHDKVIAVGATNAKDQKWSASNYGTWVDVSAPGAEIISTTLAGGYGYDSGTSMATPHVAGLAALLSSEGLSNAEIRSTIENSADPISGTGTYWKHGRVNAYEALKETKAFQNDQVSVERIYEDIADLAYKDDARMAGTKGEMEAANKIKERWIDLGYEVEMQPHLLFSHNSGSIDLKTPISKSIEARPFIRTPTHSGQTASLVYAGLGSRDDFDHVDVKGKIALIKRGSFTYAEKVQNAADNGAIGVIIFNNTGGLIYRGGFNQVPDIPTIGISGTDGTYLVDLLKEEAVSLHMKVDDTEVGVYTHNVIATKSAVSPTDETETFVVGAHYDGVDSAAANDNASGTATMLEVARIVSNKDLNQNIKFIAFGAEELGLLGSNAYIDSLNQTDIKNMSGMLNMDMVGVGDTLRIYTAKANASSWVADRAEDIAKMKGIRYQRGTSSRSDHVPFEEQGIPVAFLHYEEDPYYHTDQDTLDKIQKEDLFNTGQIVTQIVNQLN</sequence>
<feature type="active site" description="Charge relay system" evidence="9">
    <location>
        <position position="180"/>
    </location>
</feature>
<dbReference type="PROSITE" id="PS00138">
    <property type="entry name" value="SUBTILASE_SER"/>
    <property type="match status" value="1"/>
</dbReference>
<dbReference type="Pfam" id="PF02225">
    <property type="entry name" value="PA"/>
    <property type="match status" value="1"/>
</dbReference>
<reference evidence="16" key="1">
    <citation type="submission" date="2020-09" db="EMBL/GenBank/DDBJ databases">
        <title>A novel bacterium of genus Hazenella, isolated from South China Sea.</title>
        <authorList>
            <person name="Huang H."/>
            <person name="Mo K."/>
            <person name="Hu Y."/>
        </authorList>
    </citation>
    <scope>NUCLEOTIDE SEQUENCE</scope>
    <source>
        <strain evidence="16">IB182357</strain>
    </source>
</reference>
<evidence type="ECO:0000259" key="13">
    <source>
        <dbReference type="Pfam" id="PF02225"/>
    </source>
</evidence>
<accession>A0A926N6I9</accession>
<dbReference type="AlphaFoldDB" id="A0A926N6I9"/>
<keyword evidence="8 9" id="KW-0720">Serine protease</keyword>
<evidence type="ECO:0000256" key="10">
    <source>
        <dbReference type="RuleBase" id="RU003355"/>
    </source>
</evidence>
<dbReference type="Pfam" id="PF04389">
    <property type="entry name" value="Peptidase_M28"/>
    <property type="match status" value="1"/>
</dbReference>
<evidence type="ECO:0000256" key="5">
    <source>
        <dbReference type="ARBA" id="ARBA00022670"/>
    </source>
</evidence>
<evidence type="ECO:0000259" key="15">
    <source>
        <dbReference type="Pfam" id="PF22148"/>
    </source>
</evidence>
<dbReference type="SUPFAM" id="SSF53187">
    <property type="entry name" value="Zn-dependent exopeptidases"/>
    <property type="match status" value="1"/>
</dbReference>
<dbReference type="GO" id="GO:0005576">
    <property type="term" value="C:extracellular region"/>
    <property type="evidence" value="ECO:0007669"/>
    <property type="project" value="UniProtKB-SubCell"/>
</dbReference>
<dbReference type="GO" id="GO:0004252">
    <property type="term" value="F:serine-type endopeptidase activity"/>
    <property type="evidence" value="ECO:0007669"/>
    <property type="project" value="UniProtKB-UniRule"/>
</dbReference>
<dbReference type="InterPro" id="IPR003137">
    <property type="entry name" value="PA_domain"/>
</dbReference>
<feature type="domain" description="PA" evidence="13">
    <location>
        <begin position="481"/>
        <end position="562"/>
    </location>
</feature>
<dbReference type="InterPro" id="IPR050131">
    <property type="entry name" value="Peptidase_S8_subtilisin-like"/>
</dbReference>
<dbReference type="InterPro" id="IPR022398">
    <property type="entry name" value="Peptidase_S8_His-AS"/>
</dbReference>
<dbReference type="PROSITE" id="PS00136">
    <property type="entry name" value="SUBTILASE_ASP"/>
    <property type="match status" value="1"/>
</dbReference>
<dbReference type="Pfam" id="PF00082">
    <property type="entry name" value="Peptidase_S8"/>
    <property type="match status" value="1"/>
</dbReference>
<evidence type="ECO:0000256" key="4">
    <source>
        <dbReference type="ARBA" id="ARBA00022525"/>
    </source>
</evidence>
<keyword evidence="7 9" id="KW-0378">Hydrolase</keyword>
<dbReference type="PANTHER" id="PTHR43806">
    <property type="entry name" value="PEPTIDASE S8"/>
    <property type="match status" value="1"/>
</dbReference>
<keyword evidence="5 9" id="KW-0645">Protease</keyword>
<dbReference type="InterPro" id="IPR054399">
    <property type="entry name" value="Fervidolysin-like_N_prodom"/>
</dbReference>
<feature type="domain" description="Peptidase S8/S53" evidence="12">
    <location>
        <begin position="139"/>
        <end position="366"/>
    </location>
</feature>
<comment type="caution">
    <text evidence="16">The sequence shown here is derived from an EMBL/GenBank/DDBJ whole genome shotgun (WGS) entry which is preliminary data.</text>
</comment>
<dbReference type="PANTHER" id="PTHR43806:SF11">
    <property type="entry name" value="CEREVISIN-RELATED"/>
    <property type="match status" value="1"/>
</dbReference>
<dbReference type="CDD" id="cd07484">
    <property type="entry name" value="Peptidases_S8_Thermitase_like"/>
    <property type="match status" value="1"/>
</dbReference>
<protein>
    <submittedName>
        <fullName evidence="16">DUF4910 domain-containing protein</fullName>
    </submittedName>
</protein>
<gene>
    <name evidence="16" type="ORF">IC620_11630</name>
</gene>
<evidence type="ECO:0000256" key="9">
    <source>
        <dbReference type="PROSITE-ProRule" id="PRU01240"/>
    </source>
</evidence>
<keyword evidence="3" id="KW-0134">Cell wall</keyword>
<feature type="active site" description="Charge relay system" evidence="9">
    <location>
        <position position="147"/>
    </location>
</feature>
<evidence type="ECO:0000256" key="3">
    <source>
        <dbReference type="ARBA" id="ARBA00022512"/>
    </source>
</evidence>
<evidence type="ECO:0000313" key="16">
    <source>
        <dbReference type="EMBL" id="MBD1373009.1"/>
    </source>
</evidence>
<dbReference type="InterPro" id="IPR023828">
    <property type="entry name" value="Peptidase_S8_Ser-AS"/>
</dbReference>
<evidence type="ECO:0000256" key="11">
    <source>
        <dbReference type="SAM" id="SignalP"/>
    </source>
</evidence>
<evidence type="ECO:0000313" key="17">
    <source>
        <dbReference type="Proteomes" id="UP000661691"/>
    </source>
</evidence>
<keyword evidence="4" id="KW-0964">Secreted</keyword>
<dbReference type="InterPro" id="IPR000209">
    <property type="entry name" value="Peptidase_S8/S53_dom"/>
</dbReference>
<evidence type="ECO:0000256" key="1">
    <source>
        <dbReference type="ARBA" id="ARBA00004613"/>
    </source>
</evidence>
<feature type="active site" description="Charge relay system" evidence="9">
    <location>
        <position position="334"/>
    </location>
</feature>
<comment type="similarity">
    <text evidence="2 9 10">Belongs to the peptidase S8 family.</text>
</comment>
<dbReference type="InterPro" id="IPR036852">
    <property type="entry name" value="Peptidase_S8/S53_dom_sf"/>
</dbReference>
<dbReference type="CDD" id="cd02133">
    <property type="entry name" value="PA_C5a_like"/>
    <property type="match status" value="1"/>
</dbReference>
<keyword evidence="17" id="KW-1185">Reference proteome</keyword>
<feature type="domain" description="Peptidase M28" evidence="14">
    <location>
        <begin position="589"/>
        <end position="775"/>
    </location>
</feature>
<name>A0A926N6I9_9BACL</name>
<organism evidence="16 17">
    <name type="scientific">Polycladospora coralii</name>
    <dbReference type="NCBI Taxonomy" id="2771432"/>
    <lineage>
        <taxon>Bacteria</taxon>
        <taxon>Bacillati</taxon>
        <taxon>Bacillota</taxon>
        <taxon>Bacilli</taxon>
        <taxon>Bacillales</taxon>
        <taxon>Thermoactinomycetaceae</taxon>
        <taxon>Polycladospora</taxon>
    </lineage>
</organism>
<dbReference type="SUPFAM" id="SSF52743">
    <property type="entry name" value="Subtilisin-like"/>
    <property type="match status" value="1"/>
</dbReference>
<proteinExistence type="inferred from homology"/>
<feature type="signal peptide" evidence="11">
    <location>
        <begin position="1"/>
        <end position="30"/>
    </location>
</feature>
<dbReference type="InterPro" id="IPR007484">
    <property type="entry name" value="Peptidase_M28"/>
</dbReference>
<dbReference type="Gene3D" id="3.50.30.30">
    <property type="match status" value="1"/>
</dbReference>
<dbReference type="Pfam" id="PF22148">
    <property type="entry name" value="Fervidolysin_NPro-like"/>
    <property type="match status" value="1"/>
</dbReference>
<dbReference type="InterPro" id="IPR015500">
    <property type="entry name" value="Peptidase_S8_subtilisin-rel"/>
</dbReference>
<dbReference type="PROSITE" id="PS51892">
    <property type="entry name" value="SUBTILASE"/>
    <property type="match status" value="1"/>
</dbReference>
<evidence type="ECO:0000259" key="14">
    <source>
        <dbReference type="Pfam" id="PF04389"/>
    </source>
</evidence>
<evidence type="ECO:0000256" key="6">
    <source>
        <dbReference type="ARBA" id="ARBA00022729"/>
    </source>
</evidence>
<dbReference type="PRINTS" id="PR00723">
    <property type="entry name" value="SUBTILISIN"/>
</dbReference>
<dbReference type="InterPro" id="IPR046450">
    <property type="entry name" value="PA_dom_sf"/>
</dbReference>
<evidence type="ECO:0000259" key="12">
    <source>
        <dbReference type="Pfam" id="PF00082"/>
    </source>
</evidence>
<evidence type="ECO:0000256" key="2">
    <source>
        <dbReference type="ARBA" id="ARBA00011073"/>
    </source>
</evidence>
<feature type="chain" id="PRO_5036835563" evidence="11">
    <location>
        <begin position="31"/>
        <end position="780"/>
    </location>
</feature>
<dbReference type="InterPro" id="IPR034084">
    <property type="entry name" value="Thermitase-like_dom"/>
</dbReference>
<evidence type="ECO:0000256" key="7">
    <source>
        <dbReference type="ARBA" id="ARBA00022801"/>
    </source>
</evidence>